<keyword evidence="1" id="KW-0812">Transmembrane</keyword>
<dbReference type="PANTHER" id="PTHR34502:SF5">
    <property type="entry name" value="DUF6594 DOMAIN-CONTAINING PROTEIN"/>
    <property type="match status" value="1"/>
</dbReference>
<proteinExistence type="predicted"/>
<name>A0A9P8VF87_9PEZI</name>
<feature type="domain" description="DUF6594" evidence="2">
    <location>
        <begin position="94"/>
        <end position="351"/>
    </location>
</feature>
<keyword evidence="1" id="KW-0472">Membrane</keyword>
<organism evidence="3 4">
    <name type="scientific">Plectosphaerella plurivora</name>
    <dbReference type="NCBI Taxonomy" id="936078"/>
    <lineage>
        <taxon>Eukaryota</taxon>
        <taxon>Fungi</taxon>
        <taxon>Dikarya</taxon>
        <taxon>Ascomycota</taxon>
        <taxon>Pezizomycotina</taxon>
        <taxon>Sordariomycetes</taxon>
        <taxon>Hypocreomycetidae</taxon>
        <taxon>Glomerellales</taxon>
        <taxon>Plectosphaerellaceae</taxon>
        <taxon>Plectosphaerella</taxon>
    </lineage>
</organism>
<feature type="transmembrane region" description="Helical" evidence="1">
    <location>
        <begin position="339"/>
        <end position="358"/>
    </location>
</feature>
<dbReference type="Proteomes" id="UP000770015">
    <property type="component" value="Unassembled WGS sequence"/>
</dbReference>
<comment type="caution">
    <text evidence="3">The sequence shown here is derived from an EMBL/GenBank/DDBJ whole genome shotgun (WGS) entry which is preliminary data.</text>
</comment>
<dbReference type="InterPro" id="IPR046529">
    <property type="entry name" value="DUF6594"/>
</dbReference>
<keyword evidence="1" id="KW-1133">Transmembrane helix</keyword>
<sequence length="366" mass="39574">MGTTPPDPSSCPTCSNPWSAALAATSTRRMPLPMAPGDIELGYPAAPSTQPQSSPHWLASWMRRMSTDVEDDTPTEPPVQEAVLGQIEDVPQGYPRYSALLASHRSFLAFRRFLALRARLLLQKQDRLSALEEELATLDRQDATSLSLGSLRCDQGRDRERIMSEIDSALADYDSFLERHQRALEYGSPVSQSVTNLQNWVDNNGCIAREEIAYLEHGSDLLAVVGPDDNAVTWLEALLERAAVALRRGRIGGTMARFWTASPPAGVSRDANVHIFPASTIRRAARAQLVLLVTALLLSPVLICNFVSGLTARLIIVVVATAGFMAVLSTFTRARTLELLVSGATYTTVLVVFVSGTAGPDGAAGT</sequence>
<dbReference type="PANTHER" id="PTHR34502">
    <property type="entry name" value="DUF6594 DOMAIN-CONTAINING PROTEIN-RELATED"/>
    <property type="match status" value="1"/>
</dbReference>
<accession>A0A9P8VF87</accession>
<feature type="transmembrane region" description="Helical" evidence="1">
    <location>
        <begin position="289"/>
        <end position="308"/>
    </location>
</feature>
<gene>
    <name evidence="3" type="ORF">F5X68DRAFT_205749</name>
</gene>
<evidence type="ECO:0000313" key="4">
    <source>
        <dbReference type="Proteomes" id="UP000770015"/>
    </source>
</evidence>
<dbReference type="AlphaFoldDB" id="A0A9P8VF87"/>
<protein>
    <recommendedName>
        <fullName evidence="2">DUF6594 domain-containing protein</fullName>
    </recommendedName>
</protein>
<evidence type="ECO:0000256" key="1">
    <source>
        <dbReference type="SAM" id="Phobius"/>
    </source>
</evidence>
<evidence type="ECO:0000259" key="2">
    <source>
        <dbReference type="Pfam" id="PF20237"/>
    </source>
</evidence>
<dbReference type="EMBL" id="JAGSXJ010000009">
    <property type="protein sequence ID" value="KAH6688478.1"/>
    <property type="molecule type" value="Genomic_DNA"/>
</dbReference>
<evidence type="ECO:0000313" key="3">
    <source>
        <dbReference type="EMBL" id="KAH6688478.1"/>
    </source>
</evidence>
<keyword evidence="4" id="KW-1185">Reference proteome</keyword>
<reference evidence="3" key="1">
    <citation type="journal article" date="2021" name="Nat. Commun.">
        <title>Genetic determinants of endophytism in the Arabidopsis root mycobiome.</title>
        <authorList>
            <person name="Mesny F."/>
            <person name="Miyauchi S."/>
            <person name="Thiergart T."/>
            <person name="Pickel B."/>
            <person name="Atanasova L."/>
            <person name="Karlsson M."/>
            <person name="Huettel B."/>
            <person name="Barry K.W."/>
            <person name="Haridas S."/>
            <person name="Chen C."/>
            <person name="Bauer D."/>
            <person name="Andreopoulos W."/>
            <person name="Pangilinan J."/>
            <person name="LaButti K."/>
            <person name="Riley R."/>
            <person name="Lipzen A."/>
            <person name="Clum A."/>
            <person name="Drula E."/>
            <person name="Henrissat B."/>
            <person name="Kohler A."/>
            <person name="Grigoriev I.V."/>
            <person name="Martin F.M."/>
            <person name="Hacquard S."/>
        </authorList>
    </citation>
    <scope>NUCLEOTIDE SEQUENCE</scope>
    <source>
        <strain evidence="3">MPI-SDFR-AT-0117</strain>
    </source>
</reference>
<feature type="transmembrane region" description="Helical" evidence="1">
    <location>
        <begin position="314"/>
        <end position="332"/>
    </location>
</feature>
<dbReference type="Pfam" id="PF20237">
    <property type="entry name" value="DUF6594"/>
    <property type="match status" value="1"/>
</dbReference>
<dbReference type="OrthoDB" id="5341582at2759"/>